<feature type="chain" id="PRO_5042887021" description="Abnormal cell migration protein 18-like fibronectin type I domain-containing protein" evidence="1">
    <location>
        <begin position="16"/>
        <end position="201"/>
    </location>
</feature>
<keyword evidence="4" id="KW-1185">Reference proteome</keyword>
<feature type="signal peptide" evidence="1">
    <location>
        <begin position="1"/>
        <end position="15"/>
    </location>
</feature>
<dbReference type="InterPro" id="IPR040282">
    <property type="entry name" value="Mig-18-like"/>
</dbReference>
<evidence type="ECO:0000256" key="1">
    <source>
        <dbReference type="SAM" id="SignalP"/>
    </source>
</evidence>
<dbReference type="PANTHER" id="PTHR35572:SF6">
    <property type="entry name" value="IG-LIKE DOMAIN-CONTAINING PROTEIN"/>
    <property type="match status" value="1"/>
</dbReference>
<dbReference type="Proteomes" id="UP001331761">
    <property type="component" value="Unassembled WGS sequence"/>
</dbReference>
<feature type="domain" description="Abnormal cell migration protein 18-like fibronectin type I" evidence="2">
    <location>
        <begin position="103"/>
        <end position="159"/>
    </location>
</feature>
<dbReference type="PROSITE" id="PS51257">
    <property type="entry name" value="PROKAR_LIPOPROTEIN"/>
    <property type="match status" value="1"/>
</dbReference>
<sequence>MRFLVFLTFFVATMACTYKSEKYKDGDTWVVRSTFIMKCKINKDGSWSTKVIGCRTRNGVIVEPGRTVSEGDTIYQCTAKKDGGVEIKRTYQSSLKQISCEGHAIGEVWVSQHNFHKKCTESGARITECLTDSGIPVPLNQHLILSGIRYTCIRHANGTVVINREGLPSPLDFKRKLKPVEVLGPMWKSFQSLGIVITAIR</sequence>
<name>A0AAN8IU23_TRICO</name>
<feature type="domain" description="Abnormal cell migration protein 18-like fibronectin type I" evidence="2">
    <location>
        <begin position="15"/>
        <end position="84"/>
    </location>
</feature>
<evidence type="ECO:0000313" key="4">
    <source>
        <dbReference type="Proteomes" id="UP001331761"/>
    </source>
</evidence>
<organism evidence="3 4">
    <name type="scientific">Trichostrongylus colubriformis</name>
    <name type="common">Black scour worm</name>
    <dbReference type="NCBI Taxonomy" id="6319"/>
    <lineage>
        <taxon>Eukaryota</taxon>
        <taxon>Metazoa</taxon>
        <taxon>Ecdysozoa</taxon>
        <taxon>Nematoda</taxon>
        <taxon>Chromadorea</taxon>
        <taxon>Rhabditida</taxon>
        <taxon>Rhabditina</taxon>
        <taxon>Rhabditomorpha</taxon>
        <taxon>Strongyloidea</taxon>
        <taxon>Trichostrongylidae</taxon>
        <taxon>Trichostrongylus</taxon>
    </lineage>
</organism>
<evidence type="ECO:0000259" key="2">
    <source>
        <dbReference type="Pfam" id="PF23003"/>
    </source>
</evidence>
<dbReference type="AlphaFoldDB" id="A0AAN8IU23"/>
<dbReference type="InterPro" id="IPR055119">
    <property type="entry name" value="Mig18_Fn1"/>
</dbReference>
<evidence type="ECO:0000313" key="3">
    <source>
        <dbReference type="EMBL" id="KAK5983538.1"/>
    </source>
</evidence>
<gene>
    <name evidence="3" type="ORF">GCK32_013339</name>
</gene>
<protein>
    <recommendedName>
        <fullName evidence="2">Abnormal cell migration protein 18-like fibronectin type I domain-containing protein</fullName>
    </recommendedName>
</protein>
<dbReference type="EMBL" id="WIXE01003897">
    <property type="protein sequence ID" value="KAK5983538.1"/>
    <property type="molecule type" value="Genomic_DNA"/>
</dbReference>
<keyword evidence="1" id="KW-0732">Signal</keyword>
<dbReference type="PANTHER" id="PTHR35572">
    <property type="entry name" value="PROTEIN CBG04538-RELATED"/>
    <property type="match status" value="1"/>
</dbReference>
<proteinExistence type="predicted"/>
<reference evidence="3 4" key="1">
    <citation type="submission" date="2019-10" db="EMBL/GenBank/DDBJ databases">
        <title>Assembly and Annotation for the nematode Trichostrongylus colubriformis.</title>
        <authorList>
            <person name="Martin J."/>
        </authorList>
    </citation>
    <scope>NUCLEOTIDE SEQUENCE [LARGE SCALE GENOMIC DNA]</scope>
    <source>
        <strain evidence="3">G859</strain>
        <tissue evidence="3">Whole worm</tissue>
    </source>
</reference>
<comment type="caution">
    <text evidence="3">The sequence shown here is derived from an EMBL/GenBank/DDBJ whole genome shotgun (WGS) entry which is preliminary data.</text>
</comment>
<dbReference type="Pfam" id="PF23003">
    <property type="entry name" value="Fn1_2"/>
    <property type="match status" value="2"/>
</dbReference>
<accession>A0AAN8IU23</accession>